<feature type="compositionally biased region" description="Polar residues" evidence="1">
    <location>
        <begin position="96"/>
        <end position="109"/>
    </location>
</feature>
<feature type="region of interest" description="Disordered" evidence="1">
    <location>
        <begin position="1"/>
        <end position="28"/>
    </location>
</feature>
<reference evidence="2" key="1">
    <citation type="journal article" date="2014" name="Front. Microbiol.">
        <title>High frequency of phylogenetically diverse reductive dehalogenase-homologous genes in deep subseafloor sedimentary metagenomes.</title>
        <authorList>
            <person name="Kawai M."/>
            <person name="Futagami T."/>
            <person name="Toyoda A."/>
            <person name="Takaki Y."/>
            <person name="Nishi S."/>
            <person name="Hori S."/>
            <person name="Arai W."/>
            <person name="Tsubouchi T."/>
            <person name="Morono Y."/>
            <person name="Uchiyama I."/>
            <person name="Ito T."/>
            <person name="Fujiyama A."/>
            <person name="Inagaki F."/>
            <person name="Takami H."/>
        </authorList>
    </citation>
    <scope>NUCLEOTIDE SEQUENCE</scope>
    <source>
        <strain evidence="2">Expedition CK06-06</strain>
    </source>
</reference>
<evidence type="ECO:0000313" key="2">
    <source>
        <dbReference type="EMBL" id="GAI37054.1"/>
    </source>
</evidence>
<dbReference type="AlphaFoldDB" id="X1Q1G6"/>
<comment type="caution">
    <text evidence="2">The sequence shown here is derived from an EMBL/GenBank/DDBJ whole genome shotgun (WGS) entry which is preliminary data.</text>
</comment>
<feature type="region of interest" description="Disordered" evidence="1">
    <location>
        <begin position="85"/>
        <end position="109"/>
    </location>
</feature>
<protein>
    <submittedName>
        <fullName evidence="2">Uncharacterized protein</fullName>
    </submittedName>
</protein>
<dbReference type="EMBL" id="BARV01027420">
    <property type="protein sequence ID" value="GAI37054.1"/>
    <property type="molecule type" value="Genomic_DNA"/>
</dbReference>
<accession>X1Q1G6</accession>
<feature type="non-terminal residue" evidence="2">
    <location>
        <position position="161"/>
    </location>
</feature>
<proteinExistence type="predicted"/>
<gene>
    <name evidence="2" type="ORF">S06H3_44118</name>
</gene>
<name>X1Q1G6_9ZZZZ</name>
<organism evidence="2">
    <name type="scientific">marine sediment metagenome</name>
    <dbReference type="NCBI Taxonomy" id="412755"/>
    <lineage>
        <taxon>unclassified sequences</taxon>
        <taxon>metagenomes</taxon>
        <taxon>ecological metagenomes</taxon>
    </lineage>
</organism>
<sequence length="161" mass="18453">MKLSLHELPTTMYPNRLSSPARPEPVEGSIENPTLAHFRHFSSLFTNFPFTTVEKPLQISLFMQNKANFQKSQMNVNKAITRDYENETLGKRGKNKPNTNPIQSQTNPISEKAKMNVTSIITKGYENKPRFRAKAKQTQYKPNQTQPVVSLSNLFQRQKNA</sequence>
<evidence type="ECO:0000256" key="1">
    <source>
        <dbReference type="SAM" id="MobiDB-lite"/>
    </source>
</evidence>